<comment type="caution">
    <text evidence="1">The sequence shown here is derived from an EMBL/GenBank/DDBJ whole genome shotgun (WGS) entry which is preliminary data.</text>
</comment>
<proteinExistence type="predicted"/>
<dbReference type="EMBL" id="PDCK01000041">
    <property type="protein sequence ID" value="PRQ45196.1"/>
    <property type="molecule type" value="Genomic_DNA"/>
</dbReference>
<dbReference type="AlphaFoldDB" id="A0A2P6RFI8"/>
<evidence type="ECO:0000313" key="2">
    <source>
        <dbReference type="Proteomes" id="UP000238479"/>
    </source>
</evidence>
<protein>
    <submittedName>
        <fullName evidence="1">Uncharacterized protein</fullName>
    </submittedName>
</protein>
<name>A0A2P6RFI8_ROSCH</name>
<dbReference type="Gramene" id="PRQ45196">
    <property type="protein sequence ID" value="PRQ45196"/>
    <property type="gene ID" value="RchiOBHm_Chr3g0487531"/>
</dbReference>
<keyword evidence="2" id="KW-1185">Reference proteome</keyword>
<sequence length="128" mass="14936">MPRVPIMNYGIWLNLDKALDKRKAIDQWVDSLMMSSALTLGKFEAPDLQVYYETTLTGVAKKYYLSFKETARGRDWLEEIQNSKSPYDFAVPLYNQFCEDLSNLSEKTKETAKSNIYALKIFDMHEIF</sequence>
<organism evidence="1 2">
    <name type="scientific">Rosa chinensis</name>
    <name type="common">China rose</name>
    <dbReference type="NCBI Taxonomy" id="74649"/>
    <lineage>
        <taxon>Eukaryota</taxon>
        <taxon>Viridiplantae</taxon>
        <taxon>Streptophyta</taxon>
        <taxon>Embryophyta</taxon>
        <taxon>Tracheophyta</taxon>
        <taxon>Spermatophyta</taxon>
        <taxon>Magnoliopsida</taxon>
        <taxon>eudicotyledons</taxon>
        <taxon>Gunneridae</taxon>
        <taxon>Pentapetalae</taxon>
        <taxon>rosids</taxon>
        <taxon>fabids</taxon>
        <taxon>Rosales</taxon>
        <taxon>Rosaceae</taxon>
        <taxon>Rosoideae</taxon>
        <taxon>Rosoideae incertae sedis</taxon>
        <taxon>Rosa</taxon>
    </lineage>
</organism>
<evidence type="ECO:0000313" key="1">
    <source>
        <dbReference type="EMBL" id="PRQ45196.1"/>
    </source>
</evidence>
<gene>
    <name evidence="1" type="ORF">RchiOBHm_Chr3g0487531</name>
</gene>
<dbReference type="Proteomes" id="UP000238479">
    <property type="component" value="Chromosome 3"/>
</dbReference>
<reference evidence="1 2" key="1">
    <citation type="journal article" date="2018" name="Nat. Genet.">
        <title>The Rosa genome provides new insights in the design of modern roses.</title>
        <authorList>
            <person name="Bendahmane M."/>
        </authorList>
    </citation>
    <scope>NUCLEOTIDE SEQUENCE [LARGE SCALE GENOMIC DNA]</scope>
    <source>
        <strain evidence="2">cv. Old Blush</strain>
    </source>
</reference>
<accession>A0A2P6RFI8</accession>